<proteinExistence type="predicted"/>
<protein>
    <submittedName>
        <fullName evidence="1">Uncharacterized protein</fullName>
    </submittedName>
</protein>
<reference evidence="2" key="2">
    <citation type="submission" date="2015-01" db="EMBL/GenBank/DDBJ databases">
        <title>Evolutionary Origins and Diversification of the Mycorrhizal Mutualists.</title>
        <authorList>
            <consortium name="DOE Joint Genome Institute"/>
            <consortium name="Mycorrhizal Genomics Consortium"/>
            <person name="Kohler A."/>
            <person name="Kuo A."/>
            <person name="Nagy L.G."/>
            <person name="Floudas D."/>
            <person name="Copeland A."/>
            <person name="Barry K.W."/>
            <person name="Cichocki N."/>
            <person name="Veneault-Fourrey C."/>
            <person name="LaButti K."/>
            <person name="Lindquist E.A."/>
            <person name="Lipzen A."/>
            <person name="Lundell T."/>
            <person name="Morin E."/>
            <person name="Murat C."/>
            <person name="Riley R."/>
            <person name="Ohm R."/>
            <person name="Sun H."/>
            <person name="Tunlid A."/>
            <person name="Henrissat B."/>
            <person name="Grigoriev I.V."/>
            <person name="Hibbett D.S."/>
            <person name="Martin F."/>
        </authorList>
    </citation>
    <scope>NUCLEOTIDE SEQUENCE [LARGE SCALE GENOMIC DNA]</scope>
    <source>
        <strain evidence="2">Ve08.2h10</strain>
    </source>
</reference>
<dbReference type="AlphaFoldDB" id="A0A0D0D352"/>
<organism evidence="1 2">
    <name type="scientific">Paxillus rubicundulus Ve08.2h10</name>
    <dbReference type="NCBI Taxonomy" id="930991"/>
    <lineage>
        <taxon>Eukaryota</taxon>
        <taxon>Fungi</taxon>
        <taxon>Dikarya</taxon>
        <taxon>Basidiomycota</taxon>
        <taxon>Agaricomycotina</taxon>
        <taxon>Agaricomycetes</taxon>
        <taxon>Agaricomycetidae</taxon>
        <taxon>Boletales</taxon>
        <taxon>Paxilineae</taxon>
        <taxon>Paxillaceae</taxon>
        <taxon>Paxillus</taxon>
    </lineage>
</organism>
<sequence length="171" mass="19133">LQTLATHSHLFDIVCPINVNQFEGLLANFPNRGLVVSVCNSLHTGFWPWADTSKEDLPLTCNYSYRPLKCDNEATFIWKQVSDEVAFHCFSKPFGPDLLPGMYSIPVHAVPKPHSTKLHLIVNHSTGTHSLNSMIDHNLIAGVKMDGIQSLGQSLLDFCVKHPHNVKARHR</sequence>
<evidence type="ECO:0000313" key="1">
    <source>
        <dbReference type="EMBL" id="KIK77951.1"/>
    </source>
</evidence>
<evidence type="ECO:0000313" key="2">
    <source>
        <dbReference type="Proteomes" id="UP000054538"/>
    </source>
</evidence>
<reference evidence="1 2" key="1">
    <citation type="submission" date="2014-04" db="EMBL/GenBank/DDBJ databases">
        <authorList>
            <consortium name="DOE Joint Genome Institute"/>
            <person name="Kuo A."/>
            <person name="Kohler A."/>
            <person name="Jargeat P."/>
            <person name="Nagy L.G."/>
            <person name="Floudas D."/>
            <person name="Copeland A."/>
            <person name="Barry K.W."/>
            <person name="Cichocki N."/>
            <person name="Veneault-Fourrey C."/>
            <person name="LaButti K."/>
            <person name="Lindquist E.A."/>
            <person name="Lipzen A."/>
            <person name="Lundell T."/>
            <person name="Morin E."/>
            <person name="Murat C."/>
            <person name="Sun H."/>
            <person name="Tunlid A."/>
            <person name="Henrissat B."/>
            <person name="Grigoriev I.V."/>
            <person name="Hibbett D.S."/>
            <person name="Martin F."/>
            <person name="Nordberg H.P."/>
            <person name="Cantor M.N."/>
            <person name="Hua S.X."/>
        </authorList>
    </citation>
    <scope>NUCLEOTIDE SEQUENCE [LARGE SCALE GENOMIC DNA]</scope>
    <source>
        <strain evidence="1 2">Ve08.2h10</strain>
    </source>
</reference>
<feature type="non-terminal residue" evidence="1">
    <location>
        <position position="1"/>
    </location>
</feature>
<name>A0A0D0D352_9AGAM</name>
<gene>
    <name evidence="1" type="ORF">PAXRUDRAFT_165311</name>
</gene>
<dbReference type="HOGENOM" id="CLU_006058_1_0_1"/>
<dbReference type="EMBL" id="KN826769">
    <property type="protein sequence ID" value="KIK77951.1"/>
    <property type="molecule type" value="Genomic_DNA"/>
</dbReference>
<dbReference type="OrthoDB" id="3254233at2759"/>
<keyword evidence="2" id="KW-1185">Reference proteome</keyword>
<dbReference type="Proteomes" id="UP000054538">
    <property type="component" value="Unassembled WGS sequence"/>
</dbReference>
<accession>A0A0D0D352</accession>
<dbReference type="InParanoid" id="A0A0D0D352"/>